<protein>
    <submittedName>
        <fullName evidence="1">Uncharacterized protein</fullName>
    </submittedName>
</protein>
<dbReference type="SUPFAM" id="SSF56059">
    <property type="entry name" value="Glutathione synthetase ATP-binding domain-like"/>
    <property type="match status" value="1"/>
</dbReference>
<proteinExistence type="predicted"/>
<evidence type="ECO:0000313" key="1">
    <source>
        <dbReference type="EMBL" id="KAB8072665.1"/>
    </source>
</evidence>
<gene>
    <name evidence="1" type="ORF">BDV29DRAFT_192349</name>
</gene>
<organism evidence="1 2">
    <name type="scientific">Aspergillus leporis</name>
    <dbReference type="NCBI Taxonomy" id="41062"/>
    <lineage>
        <taxon>Eukaryota</taxon>
        <taxon>Fungi</taxon>
        <taxon>Dikarya</taxon>
        <taxon>Ascomycota</taxon>
        <taxon>Pezizomycotina</taxon>
        <taxon>Eurotiomycetes</taxon>
        <taxon>Eurotiomycetidae</taxon>
        <taxon>Eurotiales</taxon>
        <taxon>Aspergillaceae</taxon>
        <taxon>Aspergillus</taxon>
        <taxon>Aspergillus subgen. Circumdati</taxon>
    </lineage>
</organism>
<accession>A0A5N5WY88</accession>
<reference evidence="1 2" key="1">
    <citation type="submission" date="2019-04" db="EMBL/GenBank/DDBJ databases">
        <title>Friends and foes A comparative genomics study of 23 Aspergillus species from section Flavi.</title>
        <authorList>
            <consortium name="DOE Joint Genome Institute"/>
            <person name="Kjaerbolling I."/>
            <person name="Vesth T."/>
            <person name="Frisvad J.C."/>
            <person name="Nybo J.L."/>
            <person name="Theobald S."/>
            <person name="Kildgaard S."/>
            <person name="Isbrandt T."/>
            <person name="Kuo A."/>
            <person name="Sato A."/>
            <person name="Lyhne E.K."/>
            <person name="Kogle M.E."/>
            <person name="Wiebenga A."/>
            <person name="Kun R.S."/>
            <person name="Lubbers R.J."/>
            <person name="Makela M.R."/>
            <person name="Barry K."/>
            <person name="Chovatia M."/>
            <person name="Clum A."/>
            <person name="Daum C."/>
            <person name="Haridas S."/>
            <person name="He G."/>
            <person name="LaButti K."/>
            <person name="Lipzen A."/>
            <person name="Mondo S."/>
            <person name="Riley R."/>
            <person name="Salamov A."/>
            <person name="Simmons B.A."/>
            <person name="Magnuson J.K."/>
            <person name="Henrissat B."/>
            <person name="Mortensen U.H."/>
            <person name="Larsen T.O."/>
            <person name="Devries R.P."/>
            <person name="Grigoriev I.V."/>
            <person name="Machida M."/>
            <person name="Baker S.E."/>
            <person name="Andersen M.R."/>
        </authorList>
    </citation>
    <scope>NUCLEOTIDE SEQUENCE [LARGE SCALE GENOMIC DNA]</scope>
    <source>
        <strain evidence="1 2">CBS 151.66</strain>
    </source>
</reference>
<keyword evidence="2" id="KW-1185">Reference proteome</keyword>
<name>A0A5N5WY88_9EURO</name>
<dbReference type="EMBL" id="ML732242">
    <property type="protein sequence ID" value="KAB8072665.1"/>
    <property type="molecule type" value="Genomic_DNA"/>
</dbReference>
<dbReference type="Proteomes" id="UP000326565">
    <property type="component" value="Unassembled WGS sequence"/>
</dbReference>
<evidence type="ECO:0000313" key="2">
    <source>
        <dbReference type="Proteomes" id="UP000326565"/>
    </source>
</evidence>
<sequence>MKQPMPLAVASEENRQRDRTRFQAVLSATPQPGCDPSEETLSPHPVLTDPEFIRRLKDFHEALVKAAVDITSVEQVLHWVDDRSRVKAMPPYRDCLSHWRPELLLTDNGGTKGLGFQLCEINSRAPFNAIQLLGADPTLQPAGNFNEMVDSLLSFFILEQPIFLVRGRDRLHRQDFIQLVERVSGLRPRLVQVEDLQLRPDPFSATGYSLYCDVQGAPPEKVHQVALSLFSDEFNLLSQDMLRQLATIAVNDFRTTLLVNDQRFLGIVLQEVDDLVNKHNILTPGESRHLQEEVTKKDYILKAARQSRGEGHLLGDKLTLAEWESILQSMQDASIEEGTTTYVLQPYVLQPTFDLIVHETRVERDSRMVGTYYTVNGRYLGLGPWRAGRARICNVHGGGCVGLYSVTRTEGEGSQNHERDI</sequence>
<dbReference type="AlphaFoldDB" id="A0A5N5WY88"/>
<dbReference type="OrthoDB" id="2117718at2759"/>